<dbReference type="GO" id="GO:0015833">
    <property type="term" value="P:peptide transport"/>
    <property type="evidence" value="ECO:0007669"/>
    <property type="project" value="TreeGrafter"/>
</dbReference>
<comment type="caution">
    <text evidence="6">The sequence shown here is derived from an EMBL/GenBank/DDBJ whole genome shotgun (WGS) entry which is preliminary data.</text>
</comment>
<comment type="subcellular location">
    <subcellularLocation>
        <location evidence="1">Periplasm</location>
    </subcellularLocation>
</comment>
<dbReference type="SUPFAM" id="SSF53850">
    <property type="entry name" value="Periplasmic binding protein-like II"/>
    <property type="match status" value="1"/>
</dbReference>
<dbReference type="InterPro" id="IPR000914">
    <property type="entry name" value="SBP_5_dom"/>
</dbReference>
<comment type="similarity">
    <text evidence="2">Belongs to the bacterial solute-binding protein 5 family.</text>
</comment>
<reference evidence="6 7" key="1">
    <citation type="submission" date="2018-05" db="EMBL/GenBank/DDBJ databases">
        <title>Genomic Encyclopedia of Type Strains, Phase IV (KMG-IV): sequencing the most valuable type-strain genomes for metagenomic binning, comparative biology and taxonomic classification.</title>
        <authorList>
            <person name="Goeker M."/>
        </authorList>
    </citation>
    <scope>NUCLEOTIDE SEQUENCE [LARGE SCALE GENOMIC DNA]</scope>
    <source>
        <strain evidence="6 7">DSM 6462</strain>
    </source>
</reference>
<dbReference type="PIRSF" id="PIRSF002741">
    <property type="entry name" value="MppA"/>
    <property type="match status" value="1"/>
</dbReference>
<protein>
    <submittedName>
        <fullName evidence="6">Peptide/nickel transport system substrate-binding protein</fullName>
    </submittedName>
</protein>
<dbReference type="CDD" id="cd08502">
    <property type="entry name" value="PBP2_NikA_DppA_OppA_like_16"/>
    <property type="match status" value="1"/>
</dbReference>
<dbReference type="GO" id="GO:0043190">
    <property type="term" value="C:ATP-binding cassette (ABC) transporter complex"/>
    <property type="evidence" value="ECO:0007669"/>
    <property type="project" value="InterPro"/>
</dbReference>
<dbReference type="InterPro" id="IPR023765">
    <property type="entry name" value="SBP_5_CS"/>
</dbReference>
<dbReference type="AlphaFoldDB" id="A0A2V3TRN4"/>
<dbReference type="PROSITE" id="PS01040">
    <property type="entry name" value="SBP_BACTERIAL_5"/>
    <property type="match status" value="1"/>
</dbReference>
<keyword evidence="3 4" id="KW-0732">Signal</keyword>
<evidence type="ECO:0000256" key="1">
    <source>
        <dbReference type="ARBA" id="ARBA00004418"/>
    </source>
</evidence>
<evidence type="ECO:0000313" key="7">
    <source>
        <dbReference type="Proteomes" id="UP000248021"/>
    </source>
</evidence>
<dbReference type="Gene3D" id="3.90.76.10">
    <property type="entry name" value="Dipeptide-binding Protein, Domain 1"/>
    <property type="match status" value="1"/>
</dbReference>
<accession>A0A2V3TRN4</accession>
<dbReference type="InterPro" id="IPR030678">
    <property type="entry name" value="Peptide/Ni-bd"/>
</dbReference>
<dbReference type="Gene3D" id="3.10.105.10">
    <property type="entry name" value="Dipeptide-binding Protein, Domain 3"/>
    <property type="match status" value="1"/>
</dbReference>
<name>A0A2V3TRN4_9HYPH</name>
<dbReference type="PANTHER" id="PTHR30290">
    <property type="entry name" value="PERIPLASMIC BINDING COMPONENT OF ABC TRANSPORTER"/>
    <property type="match status" value="1"/>
</dbReference>
<organism evidence="6 7">
    <name type="scientific">Chelatococcus asaccharovorans</name>
    <dbReference type="NCBI Taxonomy" id="28210"/>
    <lineage>
        <taxon>Bacteria</taxon>
        <taxon>Pseudomonadati</taxon>
        <taxon>Pseudomonadota</taxon>
        <taxon>Alphaproteobacteria</taxon>
        <taxon>Hyphomicrobiales</taxon>
        <taxon>Chelatococcaceae</taxon>
        <taxon>Chelatococcus</taxon>
    </lineage>
</organism>
<evidence type="ECO:0000256" key="3">
    <source>
        <dbReference type="ARBA" id="ARBA00022729"/>
    </source>
</evidence>
<evidence type="ECO:0000259" key="5">
    <source>
        <dbReference type="Pfam" id="PF00496"/>
    </source>
</evidence>
<evidence type="ECO:0000313" key="6">
    <source>
        <dbReference type="EMBL" id="PXW50740.1"/>
    </source>
</evidence>
<dbReference type="PANTHER" id="PTHR30290:SF38">
    <property type="entry name" value="D,D-DIPEPTIDE-BINDING PERIPLASMIC PROTEIN DDPA-RELATED"/>
    <property type="match status" value="1"/>
</dbReference>
<dbReference type="Gene3D" id="3.40.190.10">
    <property type="entry name" value="Periplasmic binding protein-like II"/>
    <property type="match status" value="1"/>
</dbReference>
<dbReference type="Proteomes" id="UP000248021">
    <property type="component" value="Unassembled WGS sequence"/>
</dbReference>
<dbReference type="InterPro" id="IPR039424">
    <property type="entry name" value="SBP_5"/>
</dbReference>
<sequence length="519" mass="56468">MKPRQGWRLATAAAIVGLWALPAAAETTLKVRPFGDLKTIDPITTSDYMVRNHGYMVYDVLFAQNAKGEIVPEMLASYDRSQDGLTWTFVLRDGLKFSDGAPVTATDVVASLKRWGERDGLGQQLMANTGSLEAVDPKTVKLTLKNPWGLVLEALGKPSSNVPFIMPERIAKTPANENIKDPVGSGPFVMKLDEWAPGSKVVYVKSPTYTPRGEAPDGLAGGKTVKVDRVEWQIIPDAQTALNALQAGEIDIFEEVPPDMIPLVKGNADVGIAKLAALQGVMRFNQAQPPFNNAKLRQAILALVDQDPALRAYVDDPSLYTNCPSFYMCDSPYFTKAGWPKPDVEKAKQLVKESGYDGTPIVLLDATETALHPASLVVAQAMRDIGLKVDYQAMDWGTLSSRRTSKNPVGQGGWSIFLSGPAAPDMSEPVGHMALRSNCEKAWFGWPCDEEIEKLRAAFTTAPDLAARKAIAEKIQLRAVETVPYVPVGQFFLVRGVRKNVDGLLAAGVPVYWNVSKGQ</sequence>
<evidence type="ECO:0000256" key="2">
    <source>
        <dbReference type="ARBA" id="ARBA00005695"/>
    </source>
</evidence>
<feature type="chain" id="PRO_5016082350" evidence="4">
    <location>
        <begin position="26"/>
        <end position="519"/>
    </location>
</feature>
<keyword evidence="7" id="KW-1185">Reference proteome</keyword>
<proteinExistence type="inferred from homology"/>
<dbReference type="GO" id="GO:0030288">
    <property type="term" value="C:outer membrane-bounded periplasmic space"/>
    <property type="evidence" value="ECO:0007669"/>
    <property type="project" value="UniProtKB-ARBA"/>
</dbReference>
<dbReference type="Pfam" id="PF00496">
    <property type="entry name" value="SBP_bac_5"/>
    <property type="match status" value="1"/>
</dbReference>
<feature type="signal peptide" evidence="4">
    <location>
        <begin position="1"/>
        <end position="25"/>
    </location>
</feature>
<dbReference type="GO" id="GO:1904680">
    <property type="term" value="F:peptide transmembrane transporter activity"/>
    <property type="evidence" value="ECO:0007669"/>
    <property type="project" value="TreeGrafter"/>
</dbReference>
<dbReference type="EMBL" id="QJJK01000023">
    <property type="protein sequence ID" value="PXW50740.1"/>
    <property type="molecule type" value="Genomic_DNA"/>
</dbReference>
<evidence type="ECO:0000256" key="4">
    <source>
        <dbReference type="SAM" id="SignalP"/>
    </source>
</evidence>
<feature type="domain" description="Solute-binding protein family 5" evidence="5">
    <location>
        <begin position="69"/>
        <end position="416"/>
    </location>
</feature>
<dbReference type="OrthoDB" id="9803988at2"/>
<gene>
    <name evidence="6" type="ORF">C7450_12312</name>
</gene>